<evidence type="ECO:0000313" key="9">
    <source>
        <dbReference type="Proteomes" id="UP001501645"/>
    </source>
</evidence>
<protein>
    <recommendedName>
        <fullName evidence="2">alpha-L-rhamnosidase</fullName>
        <ecNumber evidence="2">3.2.1.40</ecNumber>
    </recommendedName>
</protein>
<dbReference type="SUPFAM" id="SSF48208">
    <property type="entry name" value="Six-hairpin glycosidases"/>
    <property type="match status" value="1"/>
</dbReference>
<dbReference type="InterPro" id="IPR012341">
    <property type="entry name" value="6hp_glycosidase-like_sf"/>
</dbReference>
<dbReference type="PANTHER" id="PTHR33307">
    <property type="entry name" value="ALPHA-RHAMNOSIDASE (EUROFUNG)"/>
    <property type="match status" value="1"/>
</dbReference>
<reference evidence="9" key="1">
    <citation type="journal article" date="2019" name="Int. J. Syst. Evol. Microbiol.">
        <title>The Global Catalogue of Microorganisms (GCM) 10K type strain sequencing project: providing services to taxonomists for standard genome sequencing and annotation.</title>
        <authorList>
            <consortium name="The Broad Institute Genomics Platform"/>
            <consortium name="The Broad Institute Genome Sequencing Center for Infectious Disease"/>
            <person name="Wu L."/>
            <person name="Ma J."/>
        </authorList>
    </citation>
    <scope>NUCLEOTIDE SEQUENCE [LARGE SCALE GENOMIC DNA]</scope>
    <source>
        <strain evidence="9">JCM 18537</strain>
    </source>
</reference>
<dbReference type="InterPro" id="IPR035396">
    <property type="entry name" value="Bac_rhamnosid6H"/>
</dbReference>
<feature type="domain" description="Alpha-L-rhamnosidase C-terminal" evidence="7">
    <location>
        <begin position="773"/>
        <end position="839"/>
    </location>
</feature>
<dbReference type="EC" id="3.2.1.40" evidence="2"/>
<dbReference type="Gene3D" id="2.60.420.10">
    <property type="entry name" value="Maltose phosphorylase, domain 3"/>
    <property type="match status" value="1"/>
</dbReference>
<dbReference type="Pfam" id="PF17389">
    <property type="entry name" value="Bac_rhamnosid6H"/>
    <property type="match status" value="1"/>
</dbReference>
<dbReference type="PIRSF" id="PIRSF010631">
    <property type="entry name" value="A-rhamnsds"/>
    <property type="match status" value="1"/>
</dbReference>
<dbReference type="InterPro" id="IPR013737">
    <property type="entry name" value="Bac_rhamnosid_N"/>
</dbReference>
<dbReference type="InterPro" id="IPR008902">
    <property type="entry name" value="Rhamnosid_concanavalin"/>
</dbReference>
<evidence type="ECO:0000259" key="5">
    <source>
        <dbReference type="Pfam" id="PF08531"/>
    </source>
</evidence>
<dbReference type="Gene3D" id="2.60.40.10">
    <property type="entry name" value="Immunoglobulins"/>
    <property type="match status" value="1"/>
</dbReference>
<proteinExistence type="predicted"/>
<dbReference type="EMBL" id="BAABKO010000005">
    <property type="protein sequence ID" value="GAA4781117.1"/>
    <property type="molecule type" value="Genomic_DNA"/>
</dbReference>
<accession>A0ABP9AHV5</accession>
<evidence type="ECO:0000259" key="6">
    <source>
        <dbReference type="Pfam" id="PF17389"/>
    </source>
</evidence>
<evidence type="ECO:0000256" key="2">
    <source>
        <dbReference type="ARBA" id="ARBA00012652"/>
    </source>
</evidence>
<evidence type="ECO:0000259" key="7">
    <source>
        <dbReference type="Pfam" id="PF17390"/>
    </source>
</evidence>
<dbReference type="Pfam" id="PF17390">
    <property type="entry name" value="Bac_rhamnosid_C"/>
    <property type="match status" value="1"/>
</dbReference>
<comment type="catalytic activity">
    <reaction evidence="1">
        <text>Hydrolysis of terminal non-reducing alpha-L-rhamnose residues in alpha-L-rhamnosides.</text>
        <dbReference type="EC" id="3.2.1.40"/>
    </reaction>
</comment>
<dbReference type="InterPro" id="IPR013783">
    <property type="entry name" value="Ig-like_fold"/>
</dbReference>
<dbReference type="Gene3D" id="1.50.10.10">
    <property type="match status" value="1"/>
</dbReference>
<evidence type="ECO:0000259" key="4">
    <source>
        <dbReference type="Pfam" id="PF05592"/>
    </source>
</evidence>
<dbReference type="Proteomes" id="UP001501645">
    <property type="component" value="Unassembled WGS sequence"/>
</dbReference>
<keyword evidence="3 8" id="KW-0378">Hydrolase</keyword>
<name>A0ABP9AHV5_9MICO</name>
<dbReference type="GO" id="GO:0016787">
    <property type="term" value="F:hydrolase activity"/>
    <property type="evidence" value="ECO:0007669"/>
    <property type="project" value="UniProtKB-KW"/>
</dbReference>
<dbReference type="InterPro" id="IPR035398">
    <property type="entry name" value="Bac_rhamnosid_C"/>
</dbReference>
<dbReference type="PANTHER" id="PTHR33307:SF6">
    <property type="entry name" value="ALPHA-RHAMNOSIDASE (EUROFUNG)-RELATED"/>
    <property type="match status" value="1"/>
</dbReference>
<evidence type="ECO:0000256" key="3">
    <source>
        <dbReference type="ARBA" id="ARBA00022801"/>
    </source>
</evidence>
<dbReference type="Gene3D" id="2.60.120.260">
    <property type="entry name" value="Galactose-binding domain-like"/>
    <property type="match status" value="2"/>
</dbReference>
<dbReference type="Pfam" id="PF08531">
    <property type="entry name" value="Bac_rhamnosid_N"/>
    <property type="match status" value="1"/>
</dbReference>
<organism evidence="8 9">
    <name type="scientific">Microbacterium gilvum</name>
    <dbReference type="NCBI Taxonomy" id="1336204"/>
    <lineage>
        <taxon>Bacteria</taxon>
        <taxon>Bacillati</taxon>
        <taxon>Actinomycetota</taxon>
        <taxon>Actinomycetes</taxon>
        <taxon>Micrococcales</taxon>
        <taxon>Microbacteriaceae</taxon>
        <taxon>Microbacterium</taxon>
    </lineage>
</organism>
<evidence type="ECO:0000256" key="1">
    <source>
        <dbReference type="ARBA" id="ARBA00001445"/>
    </source>
</evidence>
<dbReference type="Pfam" id="PF25788">
    <property type="entry name" value="Ig_Rha78A_N"/>
    <property type="match status" value="1"/>
</dbReference>
<feature type="domain" description="Alpha-L-rhamnosidase concanavalin-like" evidence="4">
    <location>
        <begin position="317"/>
        <end position="415"/>
    </location>
</feature>
<dbReference type="InterPro" id="IPR016007">
    <property type="entry name" value="Alpha_rhamnosid"/>
</dbReference>
<dbReference type="Pfam" id="PF05592">
    <property type="entry name" value="Bac_rhamnosid"/>
    <property type="match status" value="1"/>
</dbReference>
<gene>
    <name evidence="8" type="ORF">GCM10023351_27720</name>
</gene>
<sequence length="939" mass="101366">MTTGPTTAVEITKVEYRGDSRYSPTPTPRLTWTTRSSAGGWLQAWAELECAGEVVRVDGRDSVHVDWPFAPLAPRETRRVRVRVAGEDGGVSDWSDARAIEAGFLGDGEWTARMIGLRAPERVAHPGLFRTTFAVREGLARATLYSTAQGVYEVSLNGSDVDDETLKPGWTAYQWRLIHESLDVTALLAPGPNAIGIRLSGGWFCERYGFGEAAVPFYGAQPSAALMLVLDYADGTTQTVSTDGTWRAQPHGPTIDAGIYAGQHDDLRLAEPGWDTASFDDAGWEPAAVVDGAVTPIPRSAPPVRRVDALPVLARTTAPSGETVLDFGQNISGRLRISADLPAGTKVVIRHAEVLAPDGELERASMGHADTTDSFIAPGGSFTWEPSHTFRGFRYAGISGWAGSPDDAAFTAVAVSSDLERTGWFDSSHELVNRFHESVVWGMRDNFVSLPTDCPQRDERLGWTGDIMWFSPTAATLFDVDGFLANWLGDLAAEQTDDGVVIPFVVPSPLPAVATAFTSPAAAWGDAATVVPAVLHERYGDRGILERQYASMTAWVDRIASIAGPSRLWKGGFQFGDWLDPFSPPEFPTEAKADAELVATAYFFQSARLLAEMAAAIGRRADADRYTALAAEIKAAFGAEYVTRGGRVASEAQTAYALAIVFGLAEDEETRQRMGDHLAALVRESGFHIGTGFAGTPFLTEALTATGHLLAADRMITQTECPSWLYPLTMGATTVWEAWDALRPDGSINPRAVSFNHYAFGSVVDWLYRVVAGIGPAEPGYRTIEIAPVPLPSFDHVSATHRTPYGDASVRWRREGDSVRISADVPANTTAVVRLPDGTAPFTIGSGAHEWTVDLVVGHPRVERLSLKTGLADIMEDPGAYAAVLGALDAHVPRVGQALRTHHTRWRRGEPLEVSIFVMPPRVRAAIDAELAEYRPSAG</sequence>
<feature type="domain" description="Bacterial alpha-L-rhamnosidase N-terminal" evidence="5">
    <location>
        <begin position="139"/>
        <end position="307"/>
    </location>
</feature>
<evidence type="ECO:0000313" key="8">
    <source>
        <dbReference type="EMBL" id="GAA4781117.1"/>
    </source>
</evidence>
<keyword evidence="9" id="KW-1185">Reference proteome</keyword>
<comment type="caution">
    <text evidence="8">The sequence shown here is derived from an EMBL/GenBank/DDBJ whole genome shotgun (WGS) entry which is preliminary data.</text>
</comment>
<dbReference type="RefSeq" id="WP_345440253.1">
    <property type="nucleotide sequence ID" value="NZ_BAABKO010000005.1"/>
</dbReference>
<dbReference type="InterPro" id="IPR008928">
    <property type="entry name" value="6-hairpin_glycosidase_sf"/>
</dbReference>
<feature type="domain" description="Alpha-L-rhamnosidase six-hairpin glycosidase" evidence="6">
    <location>
        <begin position="420"/>
        <end position="771"/>
    </location>
</feature>